<dbReference type="InterPro" id="IPR011705">
    <property type="entry name" value="BACK"/>
</dbReference>
<dbReference type="RefSeq" id="XP_044555080.1">
    <property type="nucleotide sequence ID" value="XM_044699986.1"/>
</dbReference>
<dbReference type="Gene3D" id="3.30.710.10">
    <property type="entry name" value="Potassium Channel Kv1.1, Chain A"/>
    <property type="match status" value="1"/>
</dbReference>
<dbReference type="SUPFAM" id="SSF49785">
    <property type="entry name" value="Galactose-binding domain-like"/>
    <property type="match status" value="1"/>
</dbReference>
<feature type="region of interest" description="Disordered" evidence="1">
    <location>
        <begin position="144"/>
        <end position="165"/>
    </location>
</feature>
<gene>
    <name evidence="3" type="ORF">C9374_009763</name>
</gene>
<evidence type="ECO:0000313" key="3">
    <source>
        <dbReference type="EMBL" id="KAG2393186.1"/>
    </source>
</evidence>
<proteinExistence type="predicted"/>
<dbReference type="CDD" id="cd18186">
    <property type="entry name" value="BTB_POZ_ZBTB_KLHL-like"/>
    <property type="match status" value="1"/>
</dbReference>
<feature type="region of interest" description="Disordered" evidence="1">
    <location>
        <begin position="1"/>
        <end position="70"/>
    </location>
</feature>
<dbReference type="InterPro" id="IPR011333">
    <property type="entry name" value="SKP1/BTB/POZ_sf"/>
</dbReference>
<organism evidence="3 4">
    <name type="scientific">Naegleria lovaniensis</name>
    <name type="common">Amoeba</name>
    <dbReference type="NCBI Taxonomy" id="51637"/>
    <lineage>
        <taxon>Eukaryota</taxon>
        <taxon>Discoba</taxon>
        <taxon>Heterolobosea</taxon>
        <taxon>Tetramitia</taxon>
        <taxon>Eutetramitia</taxon>
        <taxon>Vahlkampfiidae</taxon>
        <taxon>Naegleria</taxon>
    </lineage>
</organism>
<name>A0AA88KRC1_NAELO</name>
<evidence type="ECO:0000313" key="4">
    <source>
        <dbReference type="Proteomes" id="UP000816034"/>
    </source>
</evidence>
<dbReference type="AlphaFoldDB" id="A0AA88KRC1"/>
<dbReference type="SUPFAM" id="SSF54695">
    <property type="entry name" value="POZ domain"/>
    <property type="match status" value="1"/>
</dbReference>
<dbReference type="InterPro" id="IPR000210">
    <property type="entry name" value="BTB/POZ_dom"/>
</dbReference>
<dbReference type="PANTHER" id="PTHR47457:SF1">
    <property type="entry name" value="BTB DOMAIN-CONTAINING PROTEIN-RELATED"/>
    <property type="match status" value="1"/>
</dbReference>
<protein>
    <recommendedName>
        <fullName evidence="2">BTB domain-containing protein</fullName>
    </recommendedName>
</protein>
<dbReference type="PANTHER" id="PTHR47457">
    <property type="entry name" value="OS05G0345500 PROTEIN"/>
    <property type="match status" value="1"/>
</dbReference>
<dbReference type="PROSITE" id="PS50097">
    <property type="entry name" value="BTB"/>
    <property type="match status" value="1"/>
</dbReference>
<accession>A0AA88KRC1</accession>
<feature type="domain" description="BTB" evidence="2">
    <location>
        <begin position="201"/>
        <end position="273"/>
    </location>
</feature>
<evidence type="ECO:0000256" key="1">
    <source>
        <dbReference type="SAM" id="MobiDB-lite"/>
    </source>
</evidence>
<evidence type="ECO:0000259" key="2">
    <source>
        <dbReference type="PROSITE" id="PS50097"/>
    </source>
</evidence>
<dbReference type="GeneID" id="68102217"/>
<dbReference type="Pfam" id="PF07707">
    <property type="entry name" value="BACK"/>
    <property type="match status" value="1"/>
</dbReference>
<keyword evidence="4" id="KW-1185">Reference proteome</keyword>
<sequence>MISLLEEEKEKKFSSSEESNNNNGTVPMASSSTQTTNQSSGDDNNNGSSTIDLINNNNNNVVGDVSSNDTTDDGSSVAILGDLFGNTLNGTSTTIKKKKKRGQHSNLYALTVAPNYDKSLEKYKPLIQVDPSLELFSKYKTQPTTDDLANSTTTDSTTTSTDITNTAPKNMVPLEVLEQAKVIPGLFLDGFLEYYQSGLFTDATVICRSKEYRVHKLIICYRSGYFRQVFSNDPTMQVHVIDDKTPSMELCNLDEVFPFVIEFLYTGKIEITQFNVVSLKLIANLLDISPLKCEVENFLVAYVNEDNVFDILNSAIQSNDSAIKSICVDSIAFHFDTLHGKFVDKVFKTSSDDTSQKIPLDIFFSVIGNKNMKSNVNELRVKIVSNIVEQFIKEFNAMENIELFKQMINAATESKSLDLNLAIKYLKHCDARGEELREQSIRCSQALAFNFHFLLTSTSSNIIFDILPSSFVELLKYDELYIRDEDQVYDIACKYVEHNKDTLTEEQKKEIFKCVRYTYLSVQLLTKLKQDPLFISKEDILEALWARVGRLEGKKVDESVYSLRPRKNRVFIYEKDFDTNGILYWLGTNYSQETYVNPIDRGLMTVSASASYEVGKAQDLISHEPAKCNLVGKANTQINLKFETLKIMPTKYTLRHTMSRDGEALRYWTLSASVDGVTYVDLLVHSNDTTLNLKGSTGSWDIEANGNYYQYFRITQTGNNSSNNNYLSMAGLELYGLVNRICDE</sequence>
<dbReference type="Pfam" id="PF00651">
    <property type="entry name" value="BTB"/>
    <property type="match status" value="1"/>
</dbReference>
<dbReference type="Gene3D" id="1.25.40.420">
    <property type="match status" value="1"/>
</dbReference>
<dbReference type="InterPro" id="IPR008979">
    <property type="entry name" value="Galactose-bd-like_sf"/>
</dbReference>
<dbReference type="EMBL" id="PYSW02000003">
    <property type="protein sequence ID" value="KAG2393186.1"/>
    <property type="molecule type" value="Genomic_DNA"/>
</dbReference>
<dbReference type="Proteomes" id="UP000816034">
    <property type="component" value="Unassembled WGS sequence"/>
</dbReference>
<reference evidence="3 4" key="1">
    <citation type="journal article" date="2018" name="BMC Genomics">
        <title>The genome of Naegleria lovaniensis, the basis for a comparative approach to unravel pathogenicity factors of the human pathogenic amoeba N. fowleri.</title>
        <authorList>
            <person name="Liechti N."/>
            <person name="Schurch N."/>
            <person name="Bruggmann R."/>
            <person name="Wittwer M."/>
        </authorList>
    </citation>
    <scope>NUCLEOTIDE SEQUENCE [LARGE SCALE GENOMIC DNA]</scope>
    <source>
        <strain evidence="3 4">ATCC 30569</strain>
    </source>
</reference>
<feature type="compositionally biased region" description="Low complexity" evidence="1">
    <location>
        <begin position="30"/>
        <end position="69"/>
    </location>
</feature>
<dbReference type="SMART" id="SM00225">
    <property type="entry name" value="BTB"/>
    <property type="match status" value="1"/>
</dbReference>
<feature type="compositionally biased region" description="Basic and acidic residues" evidence="1">
    <location>
        <begin position="1"/>
        <end position="15"/>
    </location>
</feature>
<comment type="caution">
    <text evidence="3">The sequence shown here is derived from an EMBL/GenBank/DDBJ whole genome shotgun (WGS) entry which is preliminary data.</text>
</comment>